<dbReference type="SUPFAM" id="SSF57756">
    <property type="entry name" value="Retrovirus zinc finger-like domains"/>
    <property type="match status" value="1"/>
</dbReference>
<dbReference type="Proteomes" id="UP000013827">
    <property type="component" value="Unassembled WGS sequence"/>
</dbReference>
<keyword evidence="1" id="KW-0862">Zinc</keyword>
<dbReference type="RefSeq" id="XP_005760804.1">
    <property type="nucleotide sequence ID" value="XM_005760747.1"/>
</dbReference>
<evidence type="ECO:0000256" key="1">
    <source>
        <dbReference type="PROSITE-ProRule" id="PRU00047"/>
    </source>
</evidence>
<feature type="domain" description="CCHC-type" evidence="2">
    <location>
        <begin position="43"/>
        <end position="59"/>
    </location>
</feature>
<sequence length="71" mass="8086">ACHNCDDPSHESRDCPKPCRECGSDKHRIGYHYRARTTVKTSKCFNCDEFGHESRDCPKPCGICQSTQHKS</sequence>
<dbReference type="PaxDb" id="2903-EOD08375"/>
<dbReference type="GO" id="GO:0003676">
    <property type="term" value="F:nucleic acid binding"/>
    <property type="evidence" value="ECO:0007669"/>
    <property type="project" value="InterPro"/>
</dbReference>
<proteinExistence type="predicted"/>
<evidence type="ECO:0000313" key="3">
    <source>
        <dbReference type="EnsemblProtists" id="EOD08375"/>
    </source>
</evidence>
<organism evidence="3 4">
    <name type="scientific">Emiliania huxleyi (strain CCMP1516)</name>
    <dbReference type="NCBI Taxonomy" id="280463"/>
    <lineage>
        <taxon>Eukaryota</taxon>
        <taxon>Haptista</taxon>
        <taxon>Haptophyta</taxon>
        <taxon>Prymnesiophyceae</taxon>
        <taxon>Isochrysidales</taxon>
        <taxon>Noelaerhabdaceae</taxon>
        <taxon>Emiliania</taxon>
    </lineage>
</organism>
<dbReference type="InterPro" id="IPR036875">
    <property type="entry name" value="Znf_CCHC_sf"/>
</dbReference>
<accession>A0A0D3IAU0</accession>
<dbReference type="SMART" id="SM00343">
    <property type="entry name" value="ZnF_C2HC"/>
    <property type="match status" value="2"/>
</dbReference>
<dbReference type="Gene3D" id="4.10.60.10">
    <property type="entry name" value="Zinc finger, CCHC-type"/>
    <property type="match status" value="1"/>
</dbReference>
<dbReference type="Pfam" id="PF00098">
    <property type="entry name" value="zf-CCHC"/>
    <property type="match status" value="1"/>
</dbReference>
<reference evidence="4" key="1">
    <citation type="journal article" date="2013" name="Nature">
        <title>Pan genome of the phytoplankton Emiliania underpins its global distribution.</title>
        <authorList>
            <person name="Read B.A."/>
            <person name="Kegel J."/>
            <person name="Klute M.J."/>
            <person name="Kuo A."/>
            <person name="Lefebvre S.C."/>
            <person name="Maumus F."/>
            <person name="Mayer C."/>
            <person name="Miller J."/>
            <person name="Monier A."/>
            <person name="Salamov A."/>
            <person name="Young J."/>
            <person name="Aguilar M."/>
            <person name="Claverie J.M."/>
            <person name="Frickenhaus S."/>
            <person name="Gonzalez K."/>
            <person name="Herman E.K."/>
            <person name="Lin Y.C."/>
            <person name="Napier J."/>
            <person name="Ogata H."/>
            <person name="Sarno A.F."/>
            <person name="Shmutz J."/>
            <person name="Schroeder D."/>
            <person name="de Vargas C."/>
            <person name="Verret F."/>
            <person name="von Dassow P."/>
            <person name="Valentin K."/>
            <person name="Van de Peer Y."/>
            <person name="Wheeler G."/>
            <person name="Dacks J.B."/>
            <person name="Delwiche C.F."/>
            <person name="Dyhrman S.T."/>
            <person name="Glockner G."/>
            <person name="John U."/>
            <person name="Richards T."/>
            <person name="Worden A.Z."/>
            <person name="Zhang X."/>
            <person name="Grigoriev I.V."/>
            <person name="Allen A.E."/>
            <person name="Bidle K."/>
            <person name="Borodovsky M."/>
            <person name="Bowler C."/>
            <person name="Brownlee C."/>
            <person name="Cock J.M."/>
            <person name="Elias M."/>
            <person name="Gladyshev V.N."/>
            <person name="Groth M."/>
            <person name="Guda C."/>
            <person name="Hadaegh A."/>
            <person name="Iglesias-Rodriguez M.D."/>
            <person name="Jenkins J."/>
            <person name="Jones B.M."/>
            <person name="Lawson T."/>
            <person name="Leese F."/>
            <person name="Lindquist E."/>
            <person name="Lobanov A."/>
            <person name="Lomsadze A."/>
            <person name="Malik S.B."/>
            <person name="Marsh M.E."/>
            <person name="Mackinder L."/>
            <person name="Mock T."/>
            <person name="Mueller-Roeber B."/>
            <person name="Pagarete A."/>
            <person name="Parker M."/>
            <person name="Probert I."/>
            <person name="Quesneville H."/>
            <person name="Raines C."/>
            <person name="Rensing S.A."/>
            <person name="Riano-Pachon D.M."/>
            <person name="Richier S."/>
            <person name="Rokitta S."/>
            <person name="Shiraiwa Y."/>
            <person name="Soanes D.M."/>
            <person name="van der Giezen M."/>
            <person name="Wahlund T.M."/>
            <person name="Williams B."/>
            <person name="Wilson W."/>
            <person name="Wolfe G."/>
            <person name="Wurch L.L."/>
        </authorList>
    </citation>
    <scope>NUCLEOTIDE SEQUENCE</scope>
</reference>
<protein>
    <recommendedName>
        <fullName evidence="2">CCHC-type domain-containing protein</fullName>
    </recommendedName>
</protein>
<dbReference type="HOGENOM" id="CLU_2747873_0_0_1"/>
<evidence type="ECO:0000259" key="2">
    <source>
        <dbReference type="PROSITE" id="PS50158"/>
    </source>
</evidence>
<reference evidence="3" key="2">
    <citation type="submission" date="2024-10" db="UniProtKB">
        <authorList>
            <consortium name="EnsemblProtists"/>
        </authorList>
    </citation>
    <scope>IDENTIFICATION</scope>
</reference>
<keyword evidence="1" id="KW-0863">Zinc-finger</keyword>
<name>A0A0D3IAU0_EMIH1</name>
<dbReference type="KEGG" id="ehx:EMIHUDRAFT_48920"/>
<dbReference type="PROSITE" id="PS50158">
    <property type="entry name" value="ZF_CCHC"/>
    <property type="match status" value="2"/>
</dbReference>
<feature type="domain" description="CCHC-type" evidence="2">
    <location>
        <begin position="2"/>
        <end position="17"/>
    </location>
</feature>
<dbReference type="EnsemblProtists" id="EOD08375">
    <property type="protein sequence ID" value="EOD08375"/>
    <property type="gene ID" value="EMIHUDRAFT_48920"/>
</dbReference>
<dbReference type="InterPro" id="IPR001878">
    <property type="entry name" value="Znf_CCHC"/>
</dbReference>
<evidence type="ECO:0000313" key="4">
    <source>
        <dbReference type="Proteomes" id="UP000013827"/>
    </source>
</evidence>
<dbReference type="GO" id="GO:0008270">
    <property type="term" value="F:zinc ion binding"/>
    <property type="evidence" value="ECO:0007669"/>
    <property type="project" value="UniProtKB-KW"/>
</dbReference>
<dbReference type="GeneID" id="17254565"/>
<dbReference type="AlphaFoldDB" id="A0A0D3IAU0"/>
<keyword evidence="1" id="KW-0479">Metal-binding</keyword>
<keyword evidence="4" id="KW-1185">Reference proteome</keyword>